<dbReference type="RefSeq" id="WP_189512391.1">
    <property type="nucleotide sequence ID" value="NZ_BMXG01000004.1"/>
</dbReference>
<reference evidence="2" key="1">
    <citation type="journal article" date="2014" name="Int. J. Syst. Evol. Microbiol.">
        <title>Complete genome sequence of Corynebacterium casei LMG S-19264T (=DSM 44701T), isolated from a smear-ripened cheese.</title>
        <authorList>
            <consortium name="US DOE Joint Genome Institute (JGI-PGF)"/>
            <person name="Walter F."/>
            <person name="Albersmeier A."/>
            <person name="Kalinowski J."/>
            <person name="Ruckert C."/>
        </authorList>
    </citation>
    <scope>NUCLEOTIDE SEQUENCE</scope>
    <source>
        <strain evidence="2">KCTC 12870</strain>
    </source>
</reference>
<gene>
    <name evidence="2" type="ORF">GCM10007047_09580</name>
</gene>
<evidence type="ECO:0000313" key="3">
    <source>
        <dbReference type="Proteomes" id="UP000642829"/>
    </source>
</evidence>
<protein>
    <submittedName>
        <fullName evidence="2">Uncharacterized protein</fullName>
    </submittedName>
</protein>
<reference evidence="2" key="2">
    <citation type="submission" date="2020-09" db="EMBL/GenBank/DDBJ databases">
        <authorList>
            <person name="Sun Q."/>
            <person name="Kim S."/>
        </authorList>
    </citation>
    <scope>NUCLEOTIDE SEQUENCE</scope>
    <source>
        <strain evidence="2">KCTC 12870</strain>
    </source>
</reference>
<feature type="compositionally biased region" description="Polar residues" evidence="1">
    <location>
        <begin position="1850"/>
        <end position="1865"/>
    </location>
</feature>
<name>A0A8J3GDD4_9BACT</name>
<feature type="region of interest" description="Disordered" evidence="1">
    <location>
        <begin position="1710"/>
        <end position="1729"/>
    </location>
</feature>
<dbReference type="EMBL" id="BMXG01000004">
    <property type="protein sequence ID" value="GHB95792.1"/>
    <property type="molecule type" value="Genomic_DNA"/>
</dbReference>
<evidence type="ECO:0000313" key="2">
    <source>
        <dbReference type="EMBL" id="GHB95792.1"/>
    </source>
</evidence>
<evidence type="ECO:0000256" key="1">
    <source>
        <dbReference type="SAM" id="MobiDB-lite"/>
    </source>
</evidence>
<comment type="caution">
    <text evidence="2">The sequence shown here is derived from an EMBL/GenBank/DDBJ whole genome shotgun (WGS) entry which is preliminary data.</text>
</comment>
<sequence>MLLALFAANSSQLHALSYEEWVQGFDFGALDDTPMGNADNDPYSNGLEFVFGTDPLAPTSAVEVGPWVEPTEGGSAFIFQIYNDLDAEVKVVLERATGLSPNDWNVIAREDSGRPDPLNPDITFFEELIPSGEPRYFYRLSFTIPFSNDREAKISVGNMVGLGWDGITQIDTAYIYQDNPAVLGTDPAVEDDSKYPRAIGATQTAFTENLLKDFQGERPRLRSWMGWFLWGNGTPPPGRKAGFDFNWDSTVKDPWDYFSYQQTLDDNNELISASWTPVRVDQQPLYMHPLRLNYNWAPGRFGFETKPLLHFPNNVFYYKEKTIVRGINLSPNYPYFIQYGDKIDTNEQPNYPEAWAERWLRMKNRPLETLVLVPSVIPPADINNNGEYLLANGAWNDVETGSATNYQPFPYPVFNTDLPPQDQTPFTVLTDKMGDWHADLVYEGGHPGLSNYNPVRYFRTNYDQMADGNYLKMTVAQGSPFVWCEYGASVTGPQDNDRYMIFYNLIRQNLKGSVDNNSGTGAETVTQIDGMAGPWEVPGVDGVSYVLLYGNQNNPNQFYQEVEADFKKLIDPDAPLPGMDPGGFNQPGDQNNQSYFAVFYRTDSVEAVTLGNGGVDSADNNGTDAQGNPYFFLKFDTSDPTYQKTGKGWFVVGQVPVMRYYHTDVPRDDRSLWDNAAKAWADEMGKYAFNFLTDTRIDYSVQNMNKVTTEFHATFGNPYEAAGAVGGASMTAAADKTVWALFPHHYQPLTLGPDLTKASQDQVVWNPLKTTGIDFPSVTSPPNANKSTPTTEARWDYWHPRGTLKSVVTGSFTVEYPFQNFLPAMPPPKWEQNYEQIGVQYITLDNVDSYTMITEEPTATLVDKRIVGVTPDAYGNPITQLGSGATFKVLREPQTGQILQVDVVTRGTGYPEGNPPPADQLELVISAPPLSNDPNDQATARVQVNGVGQVLAVFMNNKGDGYRSTVKVTQAGNENLDPALVLPRFEDPDHNNPDAPRKMLSGQARILSGGAGYDFDDTVNPVVATVIGNGSGGTATIAAPGQVFGIRNAAIGGFDANGRYPVIGDDPDPAVNLQLTAANIVAELPSPVEPSKNAPTLVPQLALNKADPFLPLVTDGGLYSALPTASYLDDASQSHNLIVESRLVDGGTQITKLNFDGPIGEVSTARPVSFTGGTAISEASAQILPSASLSGLILQSDPNTGTYDTPVEVAFAGGQAGAGSDTGTFEMPTFDWSVDAQGKLVVTDFAPDGKGKGFWADALFEVRGGRGFDAAFQVFVEPTSGVSGEGVPLGKISEVKVARRGSNYPKEPGAVGALIRQGDPVLTQSALLEVIVGDDGGIDSVNVINGGDGYLSNNSRTVELVGIGIGATFDVTVVGGEITDVAVTDGGSGYSIHPNTLQGIATGAGAGALFGVNVNSGTGVIESVVVQNGGSGYLDDDSTQILIIPGPDAAGVVNPPRGAFASIDLKFNTATGELEPRNPGIFVRNSAVQRGYLPNSNGTTSNLTPRLNLYFQGVNTRQVLQPSLAAGFLTQSVPKNINVEQVMYDNVIGQYKVDMSDGQRPFGGAFGGNSAPDGYGLGNQLSATTKWVNVLYHLQQQYEDADVPSVTPSPWAFVVGSTPYAASEPYTYERGIPILADHNPLFTLTGALETSVQMMQRTLSLLHVDVNGRPYTNEVTDQSLTWTMEYFSSYDYGVGRIVINPTATIPANGIVSSVSTPPPPPADQNDPKSGLLSWQEGRLWSGFGVSDQWNDQHYFFGYYLGVAGWAAIFDHSWDKTIDAKPTGLWASSSQMGTALDQWYLSVAYDPDNAALVNDIYTKPEFTYQKLPFFDQWTGHGWATGAQPGPAGSDLQDSSNWSKAQGSGTSNFKYGDENENSVWEGLQAFSAAILWGAGTDRKSLTDVGVYMLATGMAANDMYFADKNYNLSESARNEYSWVPVTTTPASEVANNGGNTYPQNVSFVSANPSAYYDAPEYFGGEASTGVSLIRKYGPELENFFYAFPTGSKFITAYPPTAWTLGIARNTDYMRRFTGAMMQEDWAAARNSDLYQAGNWLGMALTSALSGVPYNPGDLPLNAEGTELKPVQTRPREYVERLWSSWTSLNDIAGIQAARQPAFSSTSAMHFLHATDAYGTPDWTYIGRATNAGGADDNNAILFQAVFTKLSDDGSTVETTFVAFNPGWETRYSVFDRLASDGSVGSISVSGVMEVKPKKMVVKTMIIPVN</sequence>
<proteinExistence type="predicted"/>
<organism evidence="2 3">
    <name type="scientific">Cerasicoccus arenae</name>
    <dbReference type="NCBI Taxonomy" id="424488"/>
    <lineage>
        <taxon>Bacteria</taxon>
        <taxon>Pseudomonadati</taxon>
        <taxon>Verrucomicrobiota</taxon>
        <taxon>Opitutia</taxon>
        <taxon>Puniceicoccales</taxon>
        <taxon>Cerasicoccaceae</taxon>
        <taxon>Cerasicoccus</taxon>
    </lineage>
</organism>
<feature type="region of interest" description="Disordered" evidence="1">
    <location>
        <begin position="1840"/>
        <end position="1865"/>
    </location>
</feature>
<accession>A0A8J3GDD4</accession>
<dbReference type="Proteomes" id="UP000642829">
    <property type="component" value="Unassembled WGS sequence"/>
</dbReference>
<keyword evidence="3" id="KW-1185">Reference proteome</keyword>